<protein>
    <recommendedName>
        <fullName evidence="2">histidine kinase</fullName>
        <ecNumber evidence="2">2.7.13.3</ecNumber>
    </recommendedName>
</protein>
<feature type="domain" description="Histidine kinase" evidence="6">
    <location>
        <begin position="292"/>
        <end position="505"/>
    </location>
</feature>
<evidence type="ECO:0000256" key="5">
    <source>
        <dbReference type="ARBA" id="ARBA00022777"/>
    </source>
</evidence>
<dbReference type="SMART" id="SM00387">
    <property type="entry name" value="HATPase_c"/>
    <property type="match status" value="1"/>
</dbReference>
<comment type="caution">
    <text evidence="8">The sequence shown here is derived from an EMBL/GenBank/DDBJ whole genome shotgun (WGS) entry which is preliminary data.</text>
</comment>
<sequence>MATERHSNSLVVKTDFYKKLLSESTDLIFHMTISKDGTFFFPFLSKSVITHFNLTSEEISSDAFAVLKSKIVAEDLRGFLQSIDESKKDLKTWAHEFRATVSNKGILWFKGIANVEYTEDNTINFYGKVTEVTEYKRQELKLKLSEERFQFALEASSEGIWDYNIKEDKIFFCSQSMKILGFKEEDTFHAIDIWENRIHPLDKEKYLSDVQLHIDNVTTNYENSKRILTKSGDYKWILTRGKIIERDSNNNPIRVMGTHTDISSQKEKEDEIIKSLEVIGEQNNRLLNFAYIVSHNLRSHAGNIEMLLNIMEDEKDEASLKETNLHLRSSSLALTETIEHLKELVEIQTELNHKSEKLNLNAYITKTLAVLGTEISKNKVVIQNSISNEETITFNAVFLESILFNLTSNAIKYSREGVIPVISYTILTEESRKTLVIKDNGLGVNLKSNGDKQIGIYKTLHNNHDCRDIALFITQNKIKAMGGSIEVESIVGEGTVFKIHFNDEV</sequence>
<feature type="domain" description="PAC" evidence="7">
    <location>
        <begin position="221"/>
        <end position="274"/>
    </location>
</feature>
<dbReference type="EC" id="2.7.13.3" evidence="2"/>
<evidence type="ECO:0000259" key="7">
    <source>
        <dbReference type="PROSITE" id="PS50113"/>
    </source>
</evidence>
<name>A0A4R5CPL3_9FLAO</name>
<dbReference type="Gene3D" id="3.30.565.10">
    <property type="entry name" value="Histidine kinase-like ATPase, C-terminal domain"/>
    <property type="match status" value="1"/>
</dbReference>
<evidence type="ECO:0000256" key="3">
    <source>
        <dbReference type="ARBA" id="ARBA00022553"/>
    </source>
</evidence>
<dbReference type="InterPro" id="IPR000014">
    <property type="entry name" value="PAS"/>
</dbReference>
<dbReference type="Proteomes" id="UP000294597">
    <property type="component" value="Unassembled WGS sequence"/>
</dbReference>
<comment type="catalytic activity">
    <reaction evidence="1">
        <text>ATP + protein L-histidine = ADP + protein N-phospho-L-histidine.</text>
        <dbReference type="EC" id="2.7.13.3"/>
    </reaction>
</comment>
<dbReference type="InterPro" id="IPR003594">
    <property type="entry name" value="HATPase_dom"/>
</dbReference>
<dbReference type="Pfam" id="PF08447">
    <property type="entry name" value="PAS_3"/>
    <property type="match status" value="1"/>
</dbReference>
<keyword evidence="3" id="KW-0597">Phosphoprotein</keyword>
<proteinExistence type="predicted"/>
<dbReference type="PROSITE" id="PS50109">
    <property type="entry name" value="HIS_KIN"/>
    <property type="match status" value="1"/>
</dbReference>
<dbReference type="Gene3D" id="3.30.450.20">
    <property type="entry name" value="PAS domain"/>
    <property type="match status" value="2"/>
</dbReference>
<dbReference type="GO" id="GO:0004673">
    <property type="term" value="F:protein histidine kinase activity"/>
    <property type="evidence" value="ECO:0007669"/>
    <property type="project" value="UniProtKB-EC"/>
</dbReference>
<evidence type="ECO:0000256" key="2">
    <source>
        <dbReference type="ARBA" id="ARBA00012438"/>
    </source>
</evidence>
<organism evidence="8 9">
    <name type="scientific">Flavobacterium hiemivividum</name>
    <dbReference type="NCBI Taxonomy" id="2541734"/>
    <lineage>
        <taxon>Bacteria</taxon>
        <taxon>Pseudomonadati</taxon>
        <taxon>Bacteroidota</taxon>
        <taxon>Flavobacteriia</taxon>
        <taxon>Flavobacteriales</taxon>
        <taxon>Flavobacteriaceae</taxon>
        <taxon>Flavobacterium</taxon>
    </lineage>
</organism>
<dbReference type="InterPro" id="IPR052162">
    <property type="entry name" value="Sensor_kinase/Photoreceptor"/>
</dbReference>
<evidence type="ECO:0000259" key="6">
    <source>
        <dbReference type="PROSITE" id="PS50109"/>
    </source>
</evidence>
<keyword evidence="9" id="KW-1185">Reference proteome</keyword>
<dbReference type="SUPFAM" id="SSF55785">
    <property type="entry name" value="PYP-like sensor domain (PAS domain)"/>
    <property type="match status" value="2"/>
</dbReference>
<dbReference type="InterPro" id="IPR001610">
    <property type="entry name" value="PAC"/>
</dbReference>
<accession>A0A4R5CPL3</accession>
<dbReference type="InterPro" id="IPR013655">
    <property type="entry name" value="PAS_fold_3"/>
</dbReference>
<dbReference type="PANTHER" id="PTHR43304:SF1">
    <property type="entry name" value="PAC DOMAIN-CONTAINING PROTEIN"/>
    <property type="match status" value="1"/>
</dbReference>
<evidence type="ECO:0000313" key="9">
    <source>
        <dbReference type="Proteomes" id="UP000294597"/>
    </source>
</evidence>
<evidence type="ECO:0000256" key="1">
    <source>
        <dbReference type="ARBA" id="ARBA00000085"/>
    </source>
</evidence>
<reference evidence="8 9" key="1">
    <citation type="submission" date="2019-03" db="EMBL/GenBank/DDBJ databases">
        <title>Flavobacterium TSA-D2 sp. nov., isolated from arctic soil.</title>
        <authorList>
            <person name="Chaudhary D.K."/>
        </authorList>
    </citation>
    <scope>NUCLEOTIDE SEQUENCE [LARGE SCALE GENOMIC DNA]</scope>
    <source>
        <strain evidence="8 9">TSA-D2</strain>
    </source>
</reference>
<dbReference type="InterPro" id="IPR000700">
    <property type="entry name" value="PAS-assoc_C"/>
</dbReference>
<dbReference type="AlphaFoldDB" id="A0A4R5CPL3"/>
<evidence type="ECO:0000313" key="8">
    <source>
        <dbReference type="EMBL" id="TDE01250.1"/>
    </source>
</evidence>
<evidence type="ECO:0000256" key="4">
    <source>
        <dbReference type="ARBA" id="ARBA00022679"/>
    </source>
</evidence>
<dbReference type="InterPro" id="IPR036890">
    <property type="entry name" value="HATPase_C_sf"/>
</dbReference>
<dbReference type="SUPFAM" id="SSF55874">
    <property type="entry name" value="ATPase domain of HSP90 chaperone/DNA topoisomerase II/histidine kinase"/>
    <property type="match status" value="1"/>
</dbReference>
<dbReference type="PANTHER" id="PTHR43304">
    <property type="entry name" value="PHYTOCHROME-LIKE PROTEIN CPH1"/>
    <property type="match status" value="1"/>
</dbReference>
<dbReference type="InterPro" id="IPR035965">
    <property type="entry name" value="PAS-like_dom_sf"/>
</dbReference>
<dbReference type="Pfam" id="PF02518">
    <property type="entry name" value="HATPase_c"/>
    <property type="match status" value="1"/>
</dbReference>
<dbReference type="PROSITE" id="PS50113">
    <property type="entry name" value="PAC"/>
    <property type="match status" value="1"/>
</dbReference>
<dbReference type="SMART" id="SM00086">
    <property type="entry name" value="PAC"/>
    <property type="match status" value="2"/>
</dbReference>
<gene>
    <name evidence="8" type="ORF">E0F98_15105</name>
</gene>
<keyword evidence="5" id="KW-0418">Kinase</keyword>
<dbReference type="EMBL" id="SMFO01000017">
    <property type="protein sequence ID" value="TDE01250.1"/>
    <property type="molecule type" value="Genomic_DNA"/>
</dbReference>
<keyword evidence="4" id="KW-0808">Transferase</keyword>
<dbReference type="NCBIfam" id="TIGR00229">
    <property type="entry name" value="sensory_box"/>
    <property type="match status" value="1"/>
</dbReference>
<dbReference type="InterPro" id="IPR005467">
    <property type="entry name" value="His_kinase_dom"/>
</dbReference>